<name>A0A3C1KL92_9GAMM</name>
<accession>A0A3C1KL92</accession>
<dbReference type="SUPFAM" id="SSF51735">
    <property type="entry name" value="NAD(P)-binding Rossmann-fold domains"/>
    <property type="match status" value="1"/>
</dbReference>
<organism evidence="1 2">
    <name type="scientific">Haliea salexigens</name>
    <dbReference type="NCBI Taxonomy" id="287487"/>
    <lineage>
        <taxon>Bacteria</taxon>
        <taxon>Pseudomonadati</taxon>
        <taxon>Pseudomonadota</taxon>
        <taxon>Gammaproteobacteria</taxon>
        <taxon>Cellvibrionales</taxon>
        <taxon>Halieaceae</taxon>
        <taxon>Haliea</taxon>
    </lineage>
</organism>
<evidence type="ECO:0000313" key="1">
    <source>
        <dbReference type="EMBL" id="HAN26996.1"/>
    </source>
</evidence>
<reference evidence="1 2" key="1">
    <citation type="journal article" date="2018" name="Nat. Biotechnol.">
        <title>A standardized bacterial taxonomy based on genome phylogeny substantially revises the tree of life.</title>
        <authorList>
            <person name="Parks D.H."/>
            <person name="Chuvochina M."/>
            <person name="Waite D.W."/>
            <person name="Rinke C."/>
            <person name="Skarshewski A."/>
            <person name="Chaumeil P.A."/>
            <person name="Hugenholtz P."/>
        </authorList>
    </citation>
    <scope>NUCLEOTIDE SEQUENCE [LARGE SCALE GENOMIC DNA]</scope>
    <source>
        <strain evidence="1">UBA9158</strain>
    </source>
</reference>
<dbReference type="EMBL" id="DMND01000068">
    <property type="protein sequence ID" value="HAN26996.1"/>
    <property type="molecule type" value="Genomic_DNA"/>
</dbReference>
<dbReference type="Gene3D" id="3.40.50.720">
    <property type="entry name" value="NAD(P)-binding Rossmann-like Domain"/>
    <property type="match status" value="1"/>
</dbReference>
<sequence>MSRPPQRLAVVDTDFATLNGSCSGNATPRRRHLSKLWLTIRQTELTILPNAFEVRVFRYRQREETAHPDCQLPGAVCSQEDNNTMPPLSDVGYIGLGNIGKPSATRLLQGPWQTHVYDVNEAASLDLARLGAVSSA</sequence>
<evidence type="ECO:0000313" key="2">
    <source>
        <dbReference type="Proteomes" id="UP000259273"/>
    </source>
</evidence>
<dbReference type="InterPro" id="IPR036291">
    <property type="entry name" value="NAD(P)-bd_dom_sf"/>
</dbReference>
<proteinExistence type="predicted"/>
<comment type="caution">
    <text evidence="1">The sequence shown here is derived from an EMBL/GenBank/DDBJ whole genome shotgun (WGS) entry which is preliminary data.</text>
</comment>
<dbReference type="Proteomes" id="UP000259273">
    <property type="component" value="Unassembled WGS sequence"/>
</dbReference>
<protein>
    <submittedName>
        <fullName evidence="1">Uncharacterized protein</fullName>
    </submittedName>
</protein>
<dbReference type="AlphaFoldDB" id="A0A3C1KL92"/>
<dbReference type="GO" id="GO:0050661">
    <property type="term" value="F:NADP binding"/>
    <property type="evidence" value="ECO:0007669"/>
    <property type="project" value="InterPro"/>
</dbReference>
<gene>
    <name evidence="1" type="ORF">DCP75_04615</name>
</gene>